<dbReference type="EMBL" id="AP012029">
    <property type="protein sequence ID" value="BAJ62080.1"/>
    <property type="molecule type" value="Genomic_DNA"/>
</dbReference>
<protein>
    <submittedName>
        <fullName evidence="1">Uncharacterized protein</fullName>
    </submittedName>
</protein>
<sequence length="46" mass="5034">MGEWLAFIGLGLSSFPSGLSEFYPTSGAQAQKNSRRGRLKGKFLLE</sequence>
<gene>
    <name evidence="1" type="ordered locus">ANT_00460</name>
</gene>
<name>E8MYD5_ANATU</name>
<evidence type="ECO:0000313" key="2">
    <source>
        <dbReference type="Proteomes" id="UP000008922"/>
    </source>
</evidence>
<accession>E8MYD5</accession>
<dbReference type="AlphaFoldDB" id="E8MYD5"/>
<dbReference type="Proteomes" id="UP000008922">
    <property type="component" value="Chromosome"/>
</dbReference>
<evidence type="ECO:0000313" key="1">
    <source>
        <dbReference type="EMBL" id="BAJ62080.1"/>
    </source>
</evidence>
<dbReference type="InParanoid" id="E8MYD5"/>
<organism evidence="1 2">
    <name type="scientific">Anaerolinea thermophila (strain DSM 14523 / JCM 11388 / NBRC 100420 / UNI-1)</name>
    <dbReference type="NCBI Taxonomy" id="926569"/>
    <lineage>
        <taxon>Bacteria</taxon>
        <taxon>Bacillati</taxon>
        <taxon>Chloroflexota</taxon>
        <taxon>Anaerolineae</taxon>
        <taxon>Anaerolineales</taxon>
        <taxon>Anaerolineaceae</taxon>
        <taxon>Anaerolinea</taxon>
    </lineage>
</organism>
<keyword evidence="2" id="KW-1185">Reference proteome</keyword>
<dbReference type="KEGG" id="atm:ANT_00460"/>
<proteinExistence type="predicted"/>
<reference evidence="1 2" key="1">
    <citation type="submission" date="2010-12" db="EMBL/GenBank/DDBJ databases">
        <title>Whole genome sequence of Anaerolinea thermophila UNI-1.</title>
        <authorList>
            <person name="Narita-Yamada S."/>
            <person name="Kishi E."/>
            <person name="Watanabe Y."/>
            <person name="Takasaki K."/>
            <person name="Ankai A."/>
            <person name="Oguchi A."/>
            <person name="Fukui S."/>
            <person name="Takahashi M."/>
            <person name="Yashiro I."/>
            <person name="Hosoyama A."/>
            <person name="Sekiguchi Y."/>
            <person name="Hanada S."/>
            <person name="Fujita N."/>
        </authorList>
    </citation>
    <scope>NUCLEOTIDE SEQUENCE [LARGE SCALE GENOMIC DNA]</scope>
    <source>
        <strain evidence="2">DSM 14523 / JCM 11388 / NBRC 100420 / UNI-1</strain>
    </source>
</reference>
<dbReference type="HOGENOM" id="CLU_3179503_0_0_0"/>